<feature type="active site" description="Proton donor" evidence="9">
    <location>
        <position position="50"/>
    </location>
</feature>
<feature type="domain" description="NADP-dependent oxidoreductase" evidence="12">
    <location>
        <begin position="17"/>
        <end position="301"/>
    </location>
</feature>
<dbReference type="InterPro" id="IPR020471">
    <property type="entry name" value="AKR"/>
</dbReference>
<proteinExistence type="inferred from homology"/>
<comment type="catalytic activity">
    <reaction evidence="6">
        <text>S-nitroso-CoA + NADPH + H(+) = sulfinamide-CoA + NADP(+)</text>
        <dbReference type="Rhea" id="RHEA:78375"/>
        <dbReference type="ChEBI" id="CHEBI:15378"/>
        <dbReference type="ChEBI" id="CHEBI:57783"/>
        <dbReference type="ChEBI" id="CHEBI:58349"/>
        <dbReference type="ChEBI" id="CHEBI:145546"/>
        <dbReference type="ChEBI" id="CHEBI:145548"/>
    </reaction>
    <physiologicalReaction direction="left-to-right" evidence="6">
        <dbReference type="Rhea" id="RHEA:78376"/>
    </physiologicalReaction>
</comment>
<evidence type="ECO:0000256" key="8">
    <source>
        <dbReference type="ARBA" id="ARBA00048262"/>
    </source>
</evidence>
<comment type="catalytic activity">
    <reaction evidence="7">
        <text>S-nitrosoglutathione + NADPH + H(+) = S-(hydroxysulfenamide)glutathione + NADP(+)</text>
        <dbReference type="Rhea" id="RHEA:63500"/>
        <dbReference type="ChEBI" id="CHEBI:15378"/>
        <dbReference type="ChEBI" id="CHEBI:57783"/>
        <dbReference type="ChEBI" id="CHEBI:58349"/>
        <dbReference type="ChEBI" id="CHEBI:145544"/>
        <dbReference type="ChEBI" id="CHEBI:229723"/>
    </reaction>
</comment>
<dbReference type="PROSITE" id="PS00798">
    <property type="entry name" value="ALDOKETO_REDUCTASE_1"/>
    <property type="match status" value="1"/>
</dbReference>
<dbReference type="PANTHER" id="PTHR11732">
    <property type="entry name" value="ALDO/KETO REDUCTASE"/>
    <property type="match status" value="1"/>
</dbReference>
<keyword evidence="3" id="KW-0560">Oxidoreductase</keyword>
<dbReference type="FunFam" id="3.20.20.100:FF:000006">
    <property type="entry name" value="Aldo-keto reductase family 1 member A1"/>
    <property type="match status" value="1"/>
</dbReference>
<gene>
    <name evidence="13" type="ORF">GSOID_T00008580001</name>
</gene>
<protein>
    <recommendedName>
        <fullName evidence="4">alcohol dehydrogenase (NADP(+))</fullName>
        <ecNumber evidence="4">1.1.1.2</ecNumber>
    </recommendedName>
    <alternativeName>
        <fullName evidence="5">S-nitroso-CoA reductase</fullName>
    </alternativeName>
</protein>
<dbReference type="SUPFAM" id="SSF51430">
    <property type="entry name" value="NAD(P)-linked oxidoreductase"/>
    <property type="match status" value="1"/>
</dbReference>
<dbReference type="Proteomes" id="UP000001307">
    <property type="component" value="Unassembled WGS sequence"/>
</dbReference>
<evidence type="ECO:0000256" key="6">
    <source>
        <dbReference type="ARBA" id="ARBA00047706"/>
    </source>
</evidence>
<evidence type="ECO:0000313" key="13">
    <source>
        <dbReference type="EMBL" id="CBY09575.1"/>
    </source>
</evidence>
<dbReference type="PRINTS" id="PR00069">
    <property type="entry name" value="ALDKETRDTASE"/>
</dbReference>
<evidence type="ECO:0000259" key="12">
    <source>
        <dbReference type="Pfam" id="PF00248"/>
    </source>
</evidence>
<dbReference type="InParanoid" id="E4XEH2"/>
<comment type="similarity">
    <text evidence="1">Belongs to the aldo/keto reductase family.</text>
</comment>
<evidence type="ECO:0000256" key="2">
    <source>
        <dbReference type="ARBA" id="ARBA00022857"/>
    </source>
</evidence>
<dbReference type="OrthoDB" id="416253at2759"/>
<comment type="catalytic activity">
    <reaction evidence="8">
        <text>a primary alcohol + NADP(+) = an aldehyde + NADPH + H(+)</text>
        <dbReference type="Rhea" id="RHEA:15937"/>
        <dbReference type="ChEBI" id="CHEBI:15378"/>
        <dbReference type="ChEBI" id="CHEBI:15734"/>
        <dbReference type="ChEBI" id="CHEBI:17478"/>
        <dbReference type="ChEBI" id="CHEBI:57783"/>
        <dbReference type="ChEBI" id="CHEBI:58349"/>
        <dbReference type="EC" id="1.1.1.2"/>
    </reaction>
</comment>
<dbReference type="EC" id="1.1.1.2" evidence="4"/>
<dbReference type="InterPro" id="IPR036812">
    <property type="entry name" value="NAD(P)_OxRdtase_dom_sf"/>
</dbReference>
<dbReference type="InterPro" id="IPR023210">
    <property type="entry name" value="NADP_OxRdtase_dom"/>
</dbReference>
<evidence type="ECO:0000256" key="3">
    <source>
        <dbReference type="ARBA" id="ARBA00023002"/>
    </source>
</evidence>
<keyword evidence="14" id="KW-1185">Reference proteome</keyword>
<dbReference type="Gene3D" id="3.20.20.100">
    <property type="entry name" value="NADP-dependent oxidoreductase domain"/>
    <property type="match status" value="1"/>
</dbReference>
<dbReference type="PROSITE" id="PS00062">
    <property type="entry name" value="ALDOKETO_REDUCTASE_2"/>
    <property type="match status" value="1"/>
</dbReference>
<evidence type="ECO:0000256" key="7">
    <source>
        <dbReference type="ARBA" id="ARBA00048207"/>
    </source>
</evidence>
<dbReference type="InterPro" id="IPR018170">
    <property type="entry name" value="Aldo/ket_reductase_CS"/>
</dbReference>
<dbReference type="PIRSF" id="PIRSF000097">
    <property type="entry name" value="AKR"/>
    <property type="match status" value="1"/>
</dbReference>
<name>E4XEH2_OIKDI</name>
<reference evidence="13" key="1">
    <citation type="journal article" date="2010" name="Science">
        <title>Plasticity of animal genome architecture unmasked by rapid evolution of a pelagic tunicate.</title>
        <authorList>
            <person name="Denoeud F."/>
            <person name="Henriet S."/>
            <person name="Mungpakdee S."/>
            <person name="Aury J.M."/>
            <person name="Da Silva C."/>
            <person name="Brinkmann H."/>
            <person name="Mikhaleva J."/>
            <person name="Olsen L.C."/>
            <person name="Jubin C."/>
            <person name="Canestro C."/>
            <person name="Bouquet J.M."/>
            <person name="Danks G."/>
            <person name="Poulain J."/>
            <person name="Campsteijn C."/>
            <person name="Adamski M."/>
            <person name="Cross I."/>
            <person name="Yadetie F."/>
            <person name="Muffato M."/>
            <person name="Louis A."/>
            <person name="Butcher S."/>
            <person name="Tsagkogeorga G."/>
            <person name="Konrad A."/>
            <person name="Singh S."/>
            <person name="Jensen M.F."/>
            <person name="Cong E.H."/>
            <person name="Eikeseth-Otteraa H."/>
            <person name="Noel B."/>
            <person name="Anthouard V."/>
            <person name="Porcel B.M."/>
            <person name="Kachouri-Lafond R."/>
            <person name="Nishino A."/>
            <person name="Ugolini M."/>
            <person name="Chourrout P."/>
            <person name="Nishida H."/>
            <person name="Aasland R."/>
            <person name="Huzurbazar S."/>
            <person name="Westhof E."/>
            <person name="Delsuc F."/>
            <person name="Lehrach H."/>
            <person name="Reinhardt R."/>
            <person name="Weissenbach J."/>
            <person name="Roy S.W."/>
            <person name="Artiguenave F."/>
            <person name="Postlethwait J.H."/>
            <person name="Manak J.R."/>
            <person name="Thompson E.M."/>
            <person name="Jaillon O."/>
            <person name="Du Pasquier L."/>
            <person name="Boudinot P."/>
            <person name="Liberles D.A."/>
            <person name="Volff J.N."/>
            <person name="Philippe H."/>
            <person name="Lenhard B."/>
            <person name="Roest Crollius H."/>
            <person name="Wincker P."/>
            <person name="Chourrout D."/>
        </authorList>
    </citation>
    <scope>NUCLEOTIDE SEQUENCE [LARGE SCALE GENOMIC DNA]</scope>
</reference>
<feature type="binding site" evidence="10">
    <location>
        <position position="112"/>
    </location>
    <ligand>
        <name>substrate</name>
    </ligand>
</feature>
<keyword evidence="2" id="KW-0521">NADP</keyword>
<evidence type="ECO:0000256" key="1">
    <source>
        <dbReference type="ARBA" id="ARBA00007905"/>
    </source>
</evidence>
<dbReference type="PROSITE" id="PS00063">
    <property type="entry name" value="ALDOKETO_REDUCTASE_3"/>
    <property type="match status" value="1"/>
</dbReference>
<evidence type="ECO:0000313" key="14">
    <source>
        <dbReference type="Proteomes" id="UP000001307"/>
    </source>
</evidence>
<dbReference type="Pfam" id="PF00248">
    <property type="entry name" value="Aldo_ket_red"/>
    <property type="match status" value="1"/>
</dbReference>
<accession>E4XEH2</accession>
<dbReference type="EMBL" id="FN653041">
    <property type="protein sequence ID" value="CBY09575.1"/>
    <property type="molecule type" value="Genomic_DNA"/>
</dbReference>
<organism evidence="13">
    <name type="scientific">Oikopleura dioica</name>
    <name type="common">Tunicate</name>
    <dbReference type="NCBI Taxonomy" id="34765"/>
    <lineage>
        <taxon>Eukaryota</taxon>
        <taxon>Metazoa</taxon>
        <taxon>Chordata</taxon>
        <taxon>Tunicata</taxon>
        <taxon>Appendicularia</taxon>
        <taxon>Copelata</taxon>
        <taxon>Oikopleuridae</taxon>
        <taxon>Oikopleura</taxon>
    </lineage>
</organism>
<evidence type="ECO:0000256" key="9">
    <source>
        <dbReference type="PIRSR" id="PIRSR000097-1"/>
    </source>
</evidence>
<evidence type="ECO:0000256" key="11">
    <source>
        <dbReference type="PIRSR" id="PIRSR000097-3"/>
    </source>
</evidence>
<evidence type="ECO:0000256" key="4">
    <source>
        <dbReference type="ARBA" id="ARBA00024074"/>
    </source>
</evidence>
<evidence type="ECO:0000256" key="5">
    <source>
        <dbReference type="ARBA" id="ARBA00044808"/>
    </source>
</evidence>
<dbReference type="AlphaFoldDB" id="E4XEH2"/>
<dbReference type="GO" id="GO:0008106">
    <property type="term" value="F:alcohol dehydrogenase (NADP+) activity"/>
    <property type="evidence" value="ECO:0007669"/>
    <property type="project" value="UniProtKB-EC"/>
</dbReference>
<evidence type="ECO:0000256" key="10">
    <source>
        <dbReference type="PIRSR" id="PIRSR000097-2"/>
    </source>
</evidence>
<sequence>MVEEFITLRNGAKMPRVGLGTWKAPAEMTKAAIKCAVKSGYRLIDTANDYANEHVIGEALAELFAEGVVKREELFIQCKLWNTNHRKEHVKQDLLDTLADLKIEYVDSFVIHWPQASEKTMFPVDNNGYFCSDKESHYVETWEVMEELVDEGLTKSIGLSNFNRRQIEEILSVTKKHFPCVLQNESHPYLHELDLRNFCAINKIAFQAYSALGSADRPWRKFGSITSGAPKIGHEILEHPDILKIAEKYGKSAANVVIRWHLQKGGTLVAKSTNPGRIEANYKVWDFELTADEMSFFDKLNVGWRHLIWAETSDHPDYPFKDELPHNYVLGKPDKKLFERS</sequence>
<feature type="site" description="Lowers pKa of active site Tyr" evidence="11">
    <location>
        <position position="79"/>
    </location>
</feature>